<dbReference type="PANTHER" id="PTHR37816:SF1">
    <property type="entry name" value="TOXIN"/>
    <property type="match status" value="1"/>
</dbReference>
<organism evidence="2 3">
    <name type="scientific">Streptomyces cacaoi</name>
    <dbReference type="NCBI Taxonomy" id="1898"/>
    <lineage>
        <taxon>Bacteria</taxon>
        <taxon>Bacillati</taxon>
        <taxon>Actinomycetota</taxon>
        <taxon>Actinomycetes</taxon>
        <taxon>Kitasatosporales</taxon>
        <taxon>Streptomycetaceae</taxon>
        <taxon>Streptomyces</taxon>
    </lineage>
</organism>
<evidence type="ECO:0000313" key="2">
    <source>
        <dbReference type="EMBL" id="GEB49245.1"/>
    </source>
</evidence>
<dbReference type="Pfam" id="PF00004">
    <property type="entry name" value="AAA"/>
    <property type="match status" value="1"/>
</dbReference>
<gene>
    <name evidence="2" type="ORF">SCA03_17960</name>
</gene>
<evidence type="ECO:0000259" key="1">
    <source>
        <dbReference type="Pfam" id="PF00004"/>
    </source>
</evidence>
<dbReference type="AlphaFoldDB" id="A0A4Y3QV75"/>
<dbReference type="Proteomes" id="UP000319210">
    <property type="component" value="Unassembled WGS sequence"/>
</dbReference>
<proteinExistence type="predicted"/>
<sequence length="184" mass="20787">MPGLKEALETADRVWIVGAPGCGKSTLAAALCAHTGAHWVQLDALFWGGPQGRPRPEEEFLALTAAELDRDRWVVDGQYPAAVAAFADRADCVVWVDPPLVVAWPRLLRRTLRRWIRREVLWGGERETLWTVIGPRSILWYALRTRNAQRRADQKLFDRLAGSKTVIIHTRSRDVSSRIGRDGR</sequence>
<name>A0A4Y3QV75_STRCI</name>
<dbReference type="Gene3D" id="3.40.50.300">
    <property type="entry name" value="P-loop containing nucleotide triphosphate hydrolases"/>
    <property type="match status" value="1"/>
</dbReference>
<dbReference type="EMBL" id="BJMM01000006">
    <property type="protein sequence ID" value="GEB49245.1"/>
    <property type="molecule type" value="Genomic_DNA"/>
</dbReference>
<dbReference type="GO" id="GO:0016887">
    <property type="term" value="F:ATP hydrolysis activity"/>
    <property type="evidence" value="ECO:0007669"/>
    <property type="project" value="InterPro"/>
</dbReference>
<dbReference type="InterPro" id="IPR027417">
    <property type="entry name" value="P-loop_NTPase"/>
</dbReference>
<dbReference type="InterPro" id="IPR003959">
    <property type="entry name" value="ATPase_AAA_core"/>
</dbReference>
<reference evidence="2 3" key="1">
    <citation type="submission" date="2019-06" db="EMBL/GenBank/DDBJ databases">
        <title>Whole genome shotgun sequence of Streptomyces cacaoi subsp. cacaoi NBRC 12748.</title>
        <authorList>
            <person name="Hosoyama A."/>
            <person name="Uohara A."/>
            <person name="Ohji S."/>
            <person name="Ichikawa N."/>
        </authorList>
    </citation>
    <scope>NUCLEOTIDE SEQUENCE [LARGE SCALE GENOMIC DNA]</scope>
    <source>
        <strain evidence="2 3">NBRC 12748</strain>
    </source>
</reference>
<keyword evidence="3" id="KW-1185">Reference proteome</keyword>
<feature type="domain" description="ATPase AAA-type core" evidence="1">
    <location>
        <begin position="16"/>
        <end position="44"/>
    </location>
</feature>
<evidence type="ECO:0000313" key="3">
    <source>
        <dbReference type="Proteomes" id="UP000319210"/>
    </source>
</evidence>
<dbReference type="InterPro" id="IPR052922">
    <property type="entry name" value="Cytidylate_Kinase-2"/>
</dbReference>
<comment type="caution">
    <text evidence="2">The sequence shown here is derived from an EMBL/GenBank/DDBJ whole genome shotgun (WGS) entry which is preliminary data.</text>
</comment>
<dbReference type="OrthoDB" id="3199600at2"/>
<dbReference type="PANTHER" id="PTHR37816">
    <property type="entry name" value="YALI0E33011P"/>
    <property type="match status" value="1"/>
</dbReference>
<protein>
    <recommendedName>
        <fullName evidence="1">ATPase AAA-type core domain-containing protein</fullName>
    </recommendedName>
</protein>
<dbReference type="RefSeq" id="WP_086814704.1">
    <property type="nucleotide sequence ID" value="NZ_BJMM01000006.1"/>
</dbReference>
<accession>A0A4Y3QV75</accession>
<dbReference type="SUPFAM" id="SSF52540">
    <property type="entry name" value="P-loop containing nucleoside triphosphate hydrolases"/>
    <property type="match status" value="1"/>
</dbReference>
<dbReference type="GO" id="GO:0005524">
    <property type="term" value="F:ATP binding"/>
    <property type="evidence" value="ECO:0007669"/>
    <property type="project" value="InterPro"/>
</dbReference>